<keyword evidence="3" id="KW-0347">Helicase</keyword>
<dbReference type="AlphaFoldDB" id="A0AAV5LR89"/>
<reference evidence="8 9" key="1">
    <citation type="journal article" date="2021" name="Commun. Biol.">
        <title>The genome of Shorea leprosula (Dipterocarpaceae) highlights the ecological relevance of drought in aseasonal tropical rainforests.</title>
        <authorList>
            <person name="Ng K.K.S."/>
            <person name="Kobayashi M.J."/>
            <person name="Fawcett J.A."/>
            <person name="Hatakeyama M."/>
            <person name="Paape T."/>
            <person name="Ng C.H."/>
            <person name="Ang C.C."/>
            <person name="Tnah L.H."/>
            <person name="Lee C.T."/>
            <person name="Nishiyama T."/>
            <person name="Sese J."/>
            <person name="O'Brien M.J."/>
            <person name="Copetti D."/>
            <person name="Mohd Noor M.I."/>
            <person name="Ong R.C."/>
            <person name="Putra M."/>
            <person name="Sireger I.Z."/>
            <person name="Indrioko S."/>
            <person name="Kosugi Y."/>
            <person name="Izuno A."/>
            <person name="Isagi Y."/>
            <person name="Lee S.L."/>
            <person name="Shimizu K.K."/>
        </authorList>
    </citation>
    <scope>NUCLEOTIDE SEQUENCE [LARGE SCALE GENOMIC DNA]</scope>
    <source>
        <strain evidence="8">214</strain>
    </source>
</reference>
<keyword evidence="4" id="KW-0067">ATP-binding</keyword>
<accession>A0AAV5LR89</accession>
<dbReference type="GO" id="GO:0004386">
    <property type="term" value="F:helicase activity"/>
    <property type="evidence" value="ECO:0007669"/>
    <property type="project" value="UniProtKB-KW"/>
</dbReference>
<evidence type="ECO:0000259" key="7">
    <source>
        <dbReference type="PROSITE" id="PS50158"/>
    </source>
</evidence>
<dbReference type="InterPro" id="IPR001878">
    <property type="entry name" value="Znf_CCHC"/>
</dbReference>
<feature type="region of interest" description="Disordered" evidence="6">
    <location>
        <begin position="14"/>
        <end position="50"/>
    </location>
</feature>
<feature type="compositionally biased region" description="Basic and acidic residues" evidence="6">
    <location>
        <begin position="14"/>
        <end position="28"/>
    </location>
</feature>
<keyword evidence="5" id="KW-0862">Zinc</keyword>
<dbReference type="Proteomes" id="UP001054252">
    <property type="component" value="Unassembled WGS sequence"/>
</dbReference>
<proteinExistence type="predicted"/>
<evidence type="ECO:0000313" key="9">
    <source>
        <dbReference type="Proteomes" id="UP001054252"/>
    </source>
</evidence>
<comment type="caution">
    <text evidence="8">The sequence shown here is derived from an EMBL/GenBank/DDBJ whole genome shotgun (WGS) entry which is preliminary data.</text>
</comment>
<evidence type="ECO:0000256" key="2">
    <source>
        <dbReference type="ARBA" id="ARBA00022801"/>
    </source>
</evidence>
<evidence type="ECO:0000256" key="3">
    <source>
        <dbReference type="ARBA" id="ARBA00022806"/>
    </source>
</evidence>
<dbReference type="EMBL" id="BPVZ01000138">
    <property type="protein sequence ID" value="GKV39983.1"/>
    <property type="molecule type" value="Genomic_DNA"/>
</dbReference>
<dbReference type="Gene3D" id="4.10.60.10">
    <property type="entry name" value="Zinc finger, CCHC-type"/>
    <property type="match status" value="1"/>
</dbReference>
<dbReference type="InterPro" id="IPR027417">
    <property type="entry name" value="P-loop_NTPase"/>
</dbReference>
<dbReference type="InterPro" id="IPR050699">
    <property type="entry name" value="RNA-DNA_Helicase"/>
</dbReference>
<dbReference type="Gene3D" id="3.40.50.300">
    <property type="entry name" value="P-loop containing nucleotide triphosphate hydrolases"/>
    <property type="match status" value="1"/>
</dbReference>
<organism evidence="8 9">
    <name type="scientific">Rubroshorea leprosula</name>
    <dbReference type="NCBI Taxonomy" id="152421"/>
    <lineage>
        <taxon>Eukaryota</taxon>
        <taxon>Viridiplantae</taxon>
        <taxon>Streptophyta</taxon>
        <taxon>Embryophyta</taxon>
        <taxon>Tracheophyta</taxon>
        <taxon>Spermatophyta</taxon>
        <taxon>Magnoliopsida</taxon>
        <taxon>eudicotyledons</taxon>
        <taxon>Gunneridae</taxon>
        <taxon>Pentapetalae</taxon>
        <taxon>rosids</taxon>
        <taxon>malvids</taxon>
        <taxon>Malvales</taxon>
        <taxon>Dipterocarpaceae</taxon>
        <taxon>Rubroshorea</taxon>
    </lineage>
</organism>
<keyword evidence="1" id="KW-0547">Nucleotide-binding</keyword>
<dbReference type="GO" id="GO:0000460">
    <property type="term" value="P:maturation of 5.8S rRNA"/>
    <property type="evidence" value="ECO:0007669"/>
    <property type="project" value="TreeGrafter"/>
</dbReference>
<sequence length="307" mass="34960">MTVEMLQGKLLTHEMAMKNDESDDDSWKKKSVAFKSSSKDESDSDEEDDEEFIVLARKFKSFLRKDKLKNQGQQKKYYKSSKGKGESSKKDETICYKCKKARHIKSECPNNDEKSLKAKKKKKAMVATWSCSEDSSSSKEVSDMEAHICLMANDDTDEIRDIYDGGDYLVLVTIDRQSAFYRVLASIPFIVALEQKEVTKNGYPLNIISSELDDLSFSGKECEFLATQMSKLDLNDYDEKTNIEIIFWNAMGMLSDDDKKLPQVSNMLPLLKRGIGVHHSGLLPILKEVIEILFQEGLIKVRITNSI</sequence>
<dbReference type="InterPro" id="IPR036875">
    <property type="entry name" value="Znf_CCHC_sf"/>
</dbReference>
<dbReference type="SMART" id="SM00343">
    <property type="entry name" value="ZnF_C2HC"/>
    <property type="match status" value="1"/>
</dbReference>
<dbReference type="PANTHER" id="PTHR12131:SF25">
    <property type="entry name" value="DEXH-BOX ATP-DEPENDENT RNA HELICASE DEXH9"/>
    <property type="match status" value="1"/>
</dbReference>
<keyword evidence="5" id="KW-0863">Zinc-finger</keyword>
<keyword evidence="9" id="KW-1185">Reference proteome</keyword>
<dbReference type="GO" id="GO:0003676">
    <property type="term" value="F:nucleic acid binding"/>
    <property type="evidence" value="ECO:0007669"/>
    <property type="project" value="InterPro"/>
</dbReference>
<dbReference type="GO" id="GO:0016787">
    <property type="term" value="F:hydrolase activity"/>
    <property type="evidence" value="ECO:0007669"/>
    <property type="project" value="UniProtKB-KW"/>
</dbReference>
<dbReference type="GO" id="GO:0005634">
    <property type="term" value="C:nucleus"/>
    <property type="evidence" value="ECO:0007669"/>
    <property type="project" value="TreeGrafter"/>
</dbReference>
<evidence type="ECO:0000256" key="4">
    <source>
        <dbReference type="ARBA" id="ARBA00022840"/>
    </source>
</evidence>
<dbReference type="SUPFAM" id="SSF52540">
    <property type="entry name" value="P-loop containing nucleoside triphosphate hydrolases"/>
    <property type="match status" value="1"/>
</dbReference>
<dbReference type="GO" id="GO:0008270">
    <property type="term" value="F:zinc ion binding"/>
    <property type="evidence" value="ECO:0007669"/>
    <property type="project" value="UniProtKB-KW"/>
</dbReference>
<protein>
    <recommendedName>
        <fullName evidence="7">CCHC-type domain-containing protein</fullName>
    </recommendedName>
</protein>
<evidence type="ECO:0000256" key="1">
    <source>
        <dbReference type="ARBA" id="ARBA00022741"/>
    </source>
</evidence>
<keyword evidence="2" id="KW-0378">Hydrolase</keyword>
<keyword evidence="5" id="KW-0479">Metal-binding</keyword>
<dbReference type="PROSITE" id="PS50158">
    <property type="entry name" value="ZF_CCHC"/>
    <property type="match status" value="1"/>
</dbReference>
<name>A0AAV5LR89_9ROSI</name>
<dbReference type="PANTHER" id="PTHR12131">
    <property type="entry name" value="ATP-DEPENDENT RNA AND DNA HELICASE"/>
    <property type="match status" value="1"/>
</dbReference>
<gene>
    <name evidence="8" type="ORF">SLEP1_g47668</name>
</gene>
<feature type="region of interest" description="Disordered" evidence="6">
    <location>
        <begin position="69"/>
        <end position="88"/>
    </location>
</feature>
<dbReference type="SUPFAM" id="SSF57756">
    <property type="entry name" value="Retrovirus zinc finger-like domains"/>
    <property type="match status" value="1"/>
</dbReference>
<dbReference type="GO" id="GO:0005524">
    <property type="term" value="F:ATP binding"/>
    <property type="evidence" value="ECO:0007669"/>
    <property type="project" value="UniProtKB-KW"/>
</dbReference>
<feature type="domain" description="CCHC-type" evidence="7">
    <location>
        <begin position="95"/>
        <end position="110"/>
    </location>
</feature>
<evidence type="ECO:0000256" key="5">
    <source>
        <dbReference type="PROSITE-ProRule" id="PRU00047"/>
    </source>
</evidence>
<evidence type="ECO:0000313" key="8">
    <source>
        <dbReference type="EMBL" id="GKV39983.1"/>
    </source>
</evidence>
<evidence type="ECO:0000256" key="6">
    <source>
        <dbReference type="SAM" id="MobiDB-lite"/>
    </source>
</evidence>